<dbReference type="GO" id="GO:0017004">
    <property type="term" value="P:cytochrome complex assembly"/>
    <property type="evidence" value="ECO:0007669"/>
    <property type="project" value="UniProtKB-KW"/>
</dbReference>
<evidence type="ECO:0000256" key="7">
    <source>
        <dbReference type="SAM" id="SignalP"/>
    </source>
</evidence>
<comment type="caution">
    <text evidence="10">The sequence shown here is derived from an EMBL/GenBank/DDBJ whole genome shotgun (WGS) entry which is preliminary data.</text>
</comment>
<keyword evidence="4 6" id="KW-1133">Transmembrane helix</keyword>
<evidence type="ECO:0000259" key="8">
    <source>
        <dbReference type="Pfam" id="PF02683"/>
    </source>
</evidence>
<evidence type="ECO:0000256" key="1">
    <source>
        <dbReference type="ARBA" id="ARBA00004141"/>
    </source>
</evidence>
<keyword evidence="3" id="KW-0201">Cytochrome c-type biogenesis</keyword>
<feature type="transmembrane region" description="Helical" evidence="6">
    <location>
        <begin position="384"/>
        <end position="406"/>
    </location>
</feature>
<dbReference type="Proteomes" id="UP000256845">
    <property type="component" value="Unassembled WGS sequence"/>
</dbReference>
<dbReference type="InterPro" id="IPR035671">
    <property type="entry name" value="DsbD_gamma"/>
</dbReference>
<dbReference type="Gene3D" id="3.40.30.10">
    <property type="entry name" value="Glutaredoxin"/>
    <property type="match status" value="1"/>
</dbReference>
<accession>A0A3D9HXX9</accession>
<evidence type="ECO:0000313" key="11">
    <source>
        <dbReference type="Proteomes" id="UP000256845"/>
    </source>
</evidence>
<dbReference type="EMBL" id="QRDW01000001">
    <property type="protein sequence ID" value="RED54358.1"/>
    <property type="molecule type" value="Genomic_DNA"/>
</dbReference>
<dbReference type="GO" id="GO:0045454">
    <property type="term" value="P:cell redox homeostasis"/>
    <property type="evidence" value="ECO:0007669"/>
    <property type="project" value="TreeGrafter"/>
</dbReference>
<gene>
    <name evidence="10" type="ORF">DFP90_1011161</name>
</gene>
<protein>
    <submittedName>
        <fullName evidence="10">Suppressor for copper-sensitivity B</fullName>
    </submittedName>
</protein>
<evidence type="ECO:0000259" key="9">
    <source>
        <dbReference type="Pfam" id="PF11412"/>
    </source>
</evidence>
<evidence type="ECO:0000256" key="2">
    <source>
        <dbReference type="ARBA" id="ARBA00022692"/>
    </source>
</evidence>
<feature type="transmembrane region" description="Helical" evidence="6">
    <location>
        <begin position="344"/>
        <end position="364"/>
    </location>
</feature>
<evidence type="ECO:0000256" key="6">
    <source>
        <dbReference type="SAM" id="Phobius"/>
    </source>
</evidence>
<evidence type="ECO:0000256" key="4">
    <source>
        <dbReference type="ARBA" id="ARBA00022989"/>
    </source>
</evidence>
<dbReference type="GO" id="GO:0016020">
    <property type="term" value="C:membrane"/>
    <property type="evidence" value="ECO:0007669"/>
    <property type="project" value="UniProtKB-SubCell"/>
</dbReference>
<dbReference type="Pfam" id="PF11412">
    <property type="entry name" value="DsbD_N"/>
    <property type="match status" value="1"/>
</dbReference>
<organism evidence="10 11">
    <name type="scientific">Aestuariispira insulae</name>
    <dbReference type="NCBI Taxonomy" id="1461337"/>
    <lineage>
        <taxon>Bacteria</taxon>
        <taxon>Pseudomonadati</taxon>
        <taxon>Pseudomonadota</taxon>
        <taxon>Alphaproteobacteria</taxon>
        <taxon>Rhodospirillales</taxon>
        <taxon>Kiloniellaceae</taxon>
        <taxon>Aestuariispira</taxon>
    </lineage>
</organism>
<name>A0A3D9HXX9_9PROT</name>
<feature type="transmembrane region" description="Helical" evidence="6">
    <location>
        <begin position="300"/>
        <end position="324"/>
    </location>
</feature>
<dbReference type="GO" id="GO:0015035">
    <property type="term" value="F:protein-disulfide reductase activity"/>
    <property type="evidence" value="ECO:0007669"/>
    <property type="project" value="TreeGrafter"/>
</dbReference>
<evidence type="ECO:0000313" key="10">
    <source>
        <dbReference type="EMBL" id="RED54358.1"/>
    </source>
</evidence>
<dbReference type="PANTHER" id="PTHR32234">
    <property type="entry name" value="THIOL:DISULFIDE INTERCHANGE PROTEIN DSBD"/>
    <property type="match status" value="1"/>
</dbReference>
<reference evidence="10 11" key="1">
    <citation type="submission" date="2018-07" db="EMBL/GenBank/DDBJ databases">
        <title>Genomic Encyclopedia of Type Strains, Phase III (KMG-III): the genomes of soil and plant-associated and newly described type strains.</title>
        <authorList>
            <person name="Whitman W."/>
        </authorList>
    </citation>
    <scope>NUCLEOTIDE SEQUENCE [LARGE SCALE GENOMIC DNA]</scope>
    <source>
        <strain evidence="10 11">CECT 8488</strain>
    </source>
</reference>
<dbReference type="OrthoDB" id="9811036at2"/>
<evidence type="ECO:0000256" key="5">
    <source>
        <dbReference type="ARBA" id="ARBA00023136"/>
    </source>
</evidence>
<feature type="domain" description="Cytochrome C biogenesis protein transmembrane" evidence="8">
    <location>
        <begin position="300"/>
        <end position="518"/>
    </location>
</feature>
<feature type="transmembrane region" description="Helical" evidence="6">
    <location>
        <begin position="503"/>
        <end position="520"/>
    </location>
</feature>
<keyword evidence="5 6" id="KW-0472">Membrane</keyword>
<dbReference type="SUPFAM" id="SSF52833">
    <property type="entry name" value="Thioredoxin-like"/>
    <property type="match status" value="1"/>
</dbReference>
<feature type="transmembrane region" description="Helical" evidence="6">
    <location>
        <begin position="557"/>
        <end position="575"/>
    </location>
</feature>
<dbReference type="RefSeq" id="WP_115935421.1">
    <property type="nucleotide sequence ID" value="NZ_QRDW01000001.1"/>
</dbReference>
<proteinExistence type="predicted"/>
<dbReference type="CDD" id="cd02953">
    <property type="entry name" value="DsbDgamma"/>
    <property type="match status" value="1"/>
</dbReference>
<dbReference type="AlphaFoldDB" id="A0A3D9HXX9"/>
<keyword evidence="7" id="KW-0732">Signal</keyword>
<feature type="transmembrane region" description="Helical" evidence="6">
    <location>
        <begin position="463"/>
        <end position="491"/>
    </location>
</feature>
<feature type="transmembrane region" description="Helical" evidence="6">
    <location>
        <begin position="526"/>
        <end position="545"/>
    </location>
</feature>
<feature type="transmembrane region" description="Helical" evidence="6">
    <location>
        <begin position="426"/>
        <end position="448"/>
    </location>
</feature>
<feature type="domain" description="Thiol:disulfide interchange protein DsbD N-terminal" evidence="9">
    <location>
        <begin position="53"/>
        <end position="158"/>
    </location>
</feature>
<dbReference type="InterPro" id="IPR003834">
    <property type="entry name" value="Cyt_c_assmbl_TM_dom"/>
</dbReference>
<sequence length="714" mass="75435">MIRHPFPTPSLLFGFLALFFAPPHSAQAGSGEWDRNEHAAVRLISAIEGTGERDALPLGLEFQLQPGWKIYWRTPGDAGFPPIPDWSPSANVSNVEMRWPRPDRFEIFDLETLGYKDEVVFPLTVIPETPGAPLQLAAKIPYLACSEVCIPYEANLSLNLPAGADTASPDAHLISRYDGAVPVPADQAGITFPQAGFDIKEDVITLQIQATSRVGFDQPDLIVEGPEGSYFHKPKVQLAAANDQAVFTVQGGGVKEDAMLADAITVTLWDGTRSVEAPVSLSTGLPFIASATNAPADSGLWTILGFALLGGLILNLMPCVLPVLSLKLLSVLSHGGSARRTVRVGFLASAAGILTAFLILGGALALMKQAGIAVGWGIQFQNPLFITVMILVVILFAANLMGLFQLRLPGSLSNYAANAGRGQKGLGGHFITGMFATLLATPCSAPFLGPAVGFALSRDTADILMVFTMLGLGLALPYLMIAALPGLVSFLPRPGNWMNKMKLVLSLALIGTAAWLLTVLDGIAGSELVTIIAAFTALILAVLLVRSKLPAARVARMAPLLVLLLAGSAVTAVTLKAPSPAPIRPASPDNWISFDETAIPALVGQGQVVFVDVTADWCITCLFNKKNVLEAEPVASLLASGNVTLMRADWTRPDPAIADYLNRHGRYGIPFNMIYGPGQPDGIALSEFLISGEVVEALDQAAGAKGLANADSFN</sequence>
<dbReference type="Pfam" id="PF13899">
    <property type="entry name" value="Thioredoxin_7"/>
    <property type="match status" value="1"/>
</dbReference>
<evidence type="ECO:0000256" key="3">
    <source>
        <dbReference type="ARBA" id="ARBA00022748"/>
    </source>
</evidence>
<dbReference type="Pfam" id="PF02683">
    <property type="entry name" value="DsbD_TM"/>
    <property type="match status" value="1"/>
</dbReference>
<comment type="subcellular location">
    <subcellularLocation>
        <location evidence="1">Membrane</location>
        <topology evidence="1">Multi-pass membrane protein</topology>
    </subcellularLocation>
</comment>
<keyword evidence="11" id="KW-1185">Reference proteome</keyword>
<feature type="signal peptide" evidence="7">
    <location>
        <begin position="1"/>
        <end position="26"/>
    </location>
</feature>
<dbReference type="InterPro" id="IPR036249">
    <property type="entry name" value="Thioredoxin-like_sf"/>
</dbReference>
<dbReference type="PANTHER" id="PTHR32234:SF3">
    <property type="entry name" value="SUPPRESSION OF COPPER SENSITIVITY PROTEIN"/>
    <property type="match status" value="1"/>
</dbReference>
<keyword evidence="2 6" id="KW-0812">Transmembrane</keyword>
<dbReference type="InterPro" id="IPR028250">
    <property type="entry name" value="DsbDN"/>
</dbReference>
<feature type="chain" id="PRO_5017634497" evidence="7">
    <location>
        <begin position="27"/>
        <end position="714"/>
    </location>
</feature>